<protein>
    <submittedName>
        <fullName evidence="1">Uncharacterized protein</fullName>
    </submittedName>
</protein>
<accession>A0A0E9PIK3</accession>
<name>A0A0E9PIK3_ANGAN</name>
<sequence>MNMCLQKMYQMVQIGLRS</sequence>
<dbReference type="AlphaFoldDB" id="A0A0E9PIK3"/>
<organism evidence="1">
    <name type="scientific">Anguilla anguilla</name>
    <name type="common">European freshwater eel</name>
    <name type="synonym">Muraena anguilla</name>
    <dbReference type="NCBI Taxonomy" id="7936"/>
    <lineage>
        <taxon>Eukaryota</taxon>
        <taxon>Metazoa</taxon>
        <taxon>Chordata</taxon>
        <taxon>Craniata</taxon>
        <taxon>Vertebrata</taxon>
        <taxon>Euteleostomi</taxon>
        <taxon>Actinopterygii</taxon>
        <taxon>Neopterygii</taxon>
        <taxon>Teleostei</taxon>
        <taxon>Anguilliformes</taxon>
        <taxon>Anguillidae</taxon>
        <taxon>Anguilla</taxon>
    </lineage>
</organism>
<reference evidence="1" key="2">
    <citation type="journal article" date="2015" name="Fish Shellfish Immunol.">
        <title>Early steps in the European eel (Anguilla anguilla)-Vibrio vulnificus interaction in the gills: Role of the RtxA13 toxin.</title>
        <authorList>
            <person name="Callol A."/>
            <person name="Pajuelo D."/>
            <person name="Ebbesson L."/>
            <person name="Teles M."/>
            <person name="MacKenzie S."/>
            <person name="Amaro C."/>
        </authorList>
    </citation>
    <scope>NUCLEOTIDE SEQUENCE</scope>
</reference>
<reference evidence="1" key="1">
    <citation type="submission" date="2014-11" db="EMBL/GenBank/DDBJ databases">
        <authorList>
            <person name="Amaro Gonzalez C."/>
        </authorList>
    </citation>
    <scope>NUCLEOTIDE SEQUENCE</scope>
</reference>
<dbReference type="EMBL" id="GBXM01104667">
    <property type="protein sequence ID" value="JAH03910.1"/>
    <property type="molecule type" value="Transcribed_RNA"/>
</dbReference>
<proteinExistence type="predicted"/>
<evidence type="ECO:0000313" key="1">
    <source>
        <dbReference type="EMBL" id="JAH03910.1"/>
    </source>
</evidence>